<dbReference type="PANTHER" id="PTHR30093:SF2">
    <property type="entry name" value="TYPE II SECRETION SYSTEM PROTEIN H"/>
    <property type="match status" value="1"/>
</dbReference>
<sequence>MTFRLATLLYLFALVAAALAVMGVFGLVVAGVFTAVWLRRNWALGGGLLVMMVLAVAFVEWYLLPTIGSARKSSRRGACFYNCSQITLAIDTYVAKHQQYPPPYSTDDSGRPLHSWRVLLLPYLGGDAATLYAKLHLDEPWNSPHNLQFAEEMPHVYRCRGCQECSQLAYSELAASGPNCSNYYAVTGPGTLWQTDTPVTLDAVTDDPATTILLIEASDIQSNWMEPVDVPVEQLTARLTGTQRSGHLSTMTKLFTITESAYGPIIAFADGSKEMRGFYNLNDARALATYAGGEPASELDRVSYFPFVVASHTNWTRLYGLGIFVLVAIVPLVPSLRRQLFPGSAEPPGSDV</sequence>
<dbReference type="EMBL" id="CP036278">
    <property type="protein sequence ID" value="QDU53889.1"/>
    <property type="molecule type" value="Genomic_DNA"/>
</dbReference>
<evidence type="ECO:0000256" key="1">
    <source>
        <dbReference type="SAM" id="Phobius"/>
    </source>
</evidence>
<organism evidence="3 4">
    <name type="scientific">Aeoliella mucimassa</name>
    <dbReference type="NCBI Taxonomy" id="2527972"/>
    <lineage>
        <taxon>Bacteria</taxon>
        <taxon>Pseudomonadati</taxon>
        <taxon>Planctomycetota</taxon>
        <taxon>Planctomycetia</taxon>
        <taxon>Pirellulales</taxon>
        <taxon>Lacipirellulaceae</taxon>
        <taxon>Aeoliella</taxon>
    </lineage>
</organism>
<proteinExistence type="predicted"/>
<evidence type="ECO:0000313" key="3">
    <source>
        <dbReference type="EMBL" id="QDU53889.1"/>
    </source>
</evidence>
<dbReference type="KEGG" id="amuc:Pan181_00670"/>
<name>A0A518AGR8_9BACT</name>
<accession>A0A518AGR8</accession>
<dbReference type="RefSeq" id="WP_145244934.1">
    <property type="nucleotide sequence ID" value="NZ_CP036278.1"/>
</dbReference>
<gene>
    <name evidence="3" type="ORF">Pan181_00670</name>
</gene>
<evidence type="ECO:0000259" key="2">
    <source>
        <dbReference type="Pfam" id="PF07596"/>
    </source>
</evidence>
<dbReference type="PANTHER" id="PTHR30093">
    <property type="entry name" value="GENERAL SECRETION PATHWAY PROTEIN G"/>
    <property type="match status" value="1"/>
</dbReference>
<reference evidence="3 4" key="1">
    <citation type="submission" date="2019-02" db="EMBL/GenBank/DDBJ databases">
        <title>Deep-cultivation of Planctomycetes and their phenomic and genomic characterization uncovers novel biology.</title>
        <authorList>
            <person name="Wiegand S."/>
            <person name="Jogler M."/>
            <person name="Boedeker C."/>
            <person name="Pinto D."/>
            <person name="Vollmers J."/>
            <person name="Rivas-Marin E."/>
            <person name="Kohn T."/>
            <person name="Peeters S.H."/>
            <person name="Heuer A."/>
            <person name="Rast P."/>
            <person name="Oberbeckmann S."/>
            <person name="Bunk B."/>
            <person name="Jeske O."/>
            <person name="Meyerdierks A."/>
            <person name="Storesund J.E."/>
            <person name="Kallscheuer N."/>
            <person name="Luecker S."/>
            <person name="Lage O.M."/>
            <person name="Pohl T."/>
            <person name="Merkel B.J."/>
            <person name="Hornburger P."/>
            <person name="Mueller R.-W."/>
            <person name="Bruemmer F."/>
            <person name="Labrenz M."/>
            <person name="Spormann A.M."/>
            <person name="Op den Camp H."/>
            <person name="Overmann J."/>
            <person name="Amann R."/>
            <person name="Jetten M.S.M."/>
            <person name="Mascher T."/>
            <person name="Medema M.H."/>
            <person name="Devos D.P."/>
            <person name="Kaster A.-K."/>
            <person name="Ovreas L."/>
            <person name="Rohde M."/>
            <person name="Galperin M.Y."/>
            <person name="Jogler C."/>
        </authorList>
    </citation>
    <scope>NUCLEOTIDE SEQUENCE [LARGE SCALE GENOMIC DNA]</scope>
    <source>
        <strain evidence="3 4">Pan181</strain>
    </source>
</reference>
<evidence type="ECO:0000313" key="4">
    <source>
        <dbReference type="Proteomes" id="UP000315750"/>
    </source>
</evidence>
<keyword evidence="4" id="KW-1185">Reference proteome</keyword>
<feature type="transmembrane region" description="Helical" evidence="1">
    <location>
        <begin position="42"/>
        <end position="64"/>
    </location>
</feature>
<dbReference type="OrthoDB" id="285651at2"/>
<dbReference type="Pfam" id="PF07596">
    <property type="entry name" value="SBP_bac_10"/>
    <property type="match status" value="1"/>
</dbReference>
<dbReference type="InterPro" id="IPR011453">
    <property type="entry name" value="DUF1559"/>
</dbReference>
<keyword evidence="1" id="KW-1133">Transmembrane helix</keyword>
<keyword evidence="1" id="KW-0812">Transmembrane</keyword>
<keyword evidence="1" id="KW-0472">Membrane</keyword>
<feature type="domain" description="DUF1559" evidence="2">
    <location>
        <begin position="69"/>
        <end position="160"/>
    </location>
</feature>
<feature type="transmembrane region" description="Helical" evidence="1">
    <location>
        <begin position="318"/>
        <end position="336"/>
    </location>
</feature>
<feature type="transmembrane region" description="Helical" evidence="1">
    <location>
        <begin position="7"/>
        <end position="36"/>
    </location>
</feature>
<dbReference type="Proteomes" id="UP000315750">
    <property type="component" value="Chromosome"/>
</dbReference>
<protein>
    <recommendedName>
        <fullName evidence="2">DUF1559 domain-containing protein</fullName>
    </recommendedName>
</protein>
<dbReference type="AlphaFoldDB" id="A0A518AGR8"/>